<dbReference type="OrthoDB" id="10045676at2759"/>
<keyword evidence="3" id="KW-0809">Transit peptide</keyword>
<dbReference type="Gene3D" id="1.20.5.500">
    <property type="entry name" value="Single helix bin"/>
    <property type="match status" value="1"/>
</dbReference>
<evidence type="ECO:0000256" key="4">
    <source>
        <dbReference type="ARBA" id="ARBA00023054"/>
    </source>
</evidence>
<organism evidence="10">
    <name type="scientific">Thelazia callipaeda</name>
    <name type="common">Oriental eyeworm</name>
    <name type="synonym">Parasitic nematode</name>
    <dbReference type="NCBI Taxonomy" id="103827"/>
    <lineage>
        <taxon>Eukaryota</taxon>
        <taxon>Metazoa</taxon>
        <taxon>Ecdysozoa</taxon>
        <taxon>Nematoda</taxon>
        <taxon>Chromadorea</taxon>
        <taxon>Rhabditida</taxon>
        <taxon>Spirurina</taxon>
        <taxon>Spiruromorpha</taxon>
        <taxon>Thelazioidea</taxon>
        <taxon>Thelaziidae</taxon>
        <taxon>Thelazia</taxon>
    </lineage>
</organism>
<evidence type="ECO:0000256" key="1">
    <source>
        <dbReference type="ARBA" id="ARBA00004173"/>
    </source>
</evidence>
<dbReference type="Proteomes" id="UP000276776">
    <property type="component" value="Unassembled WGS sequence"/>
</dbReference>
<dbReference type="FunFam" id="1.20.5.500:FF:000007">
    <property type="entry name" value="ATPase inhibitor, putative"/>
    <property type="match status" value="1"/>
</dbReference>
<evidence type="ECO:0000256" key="5">
    <source>
        <dbReference type="ARBA" id="ARBA00023128"/>
    </source>
</evidence>
<dbReference type="InterPro" id="IPR007648">
    <property type="entry name" value="ATPase_inhibitor_mt"/>
</dbReference>
<gene>
    <name evidence="8" type="ORF">TCLT_LOCUS6640</name>
</gene>
<keyword evidence="4" id="KW-0175">Coiled coil</keyword>
<feature type="compositionally biased region" description="Gly residues" evidence="7">
    <location>
        <begin position="10"/>
        <end position="21"/>
    </location>
</feature>
<dbReference type="GO" id="GO:0005739">
    <property type="term" value="C:mitochondrion"/>
    <property type="evidence" value="ECO:0007669"/>
    <property type="project" value="UniProtKB-SubCell"/>
</dbReference>
<dbReference type="EMBL" id="UYYF01004432">
    <property type="protein sequence ID" value="VDN04012.1"/>
    <property type="molecule type" value="Genomic_DNA"/>
</dbReference>
<comment type="function">
    <text evidence="6">Thought to be a regulatory component of the ATP-synthesizing complex in the mitochondria.</text>
</comment>
<dbReference type="PANTHER" id="PTHR48417">
    <property type="entry name" value="ATP SYNTHASE F1 SUBUNIT EPSILON"/>
    <property type="match status" value="1"/>
</dbReference>
<proteinExistence type="inferred from homology"/>
<dbReference type="STRING" id="103827.A0A0N5D1C9"/>
<dbReference type="SUPFAM" id="SSF64602">
    <property type="entry name" value="F1 ATPase inhibitor, IF1, C-terminal domain"/>
    <property type="match status" value="1"/>
</dbReference>
<keyword evidence="5 6" id="KW-0496">Mitochondrion</keyword>
<dbReference type="GO" id="GO:0042030">
    <property type="term" value="F:ATPase inhibitor activity"/>
    <property type="evidence" value="ECO:0007669"/>
    <property type="project" value="InterPro"/>
</dbReference>
<dbReference type="AlphaFoldDB" id="A0A0N5D1C9"/>
<evidence type="ECO:0000256" key="2">
    <source>
        <dbReference type="ARBA" id="ARBA00010901"/>
    </source>
</evidence>
<name>A0A0N5D1C9_THECL</name>
<dbReference type="WBParaSite" id="TCLT_0000665101-mRNA-1">
    <property type="protein sequence ID" value="TCLT_0000665101-mRNA-1"/>
    <property type="gene ID" value="TCLT_0000665101"/>
</dbReference>
<evidence type="ECO:0000313" key="10">
    <source>
        <dbReference type="WBParaSite" id="TCLT_0000665101-mRNA-1"/>
    </source>
</evidence>
<reference evidence="10" key="1">
    <citation type="submission" date="2017-02" db="UniProtKB">
        <authorList>
            <consortium name="WormBaseParasite"/>
        </authorList>
    </citation>
    <scope>IDENTIFICATION</scope>
</reference>
<sequence length="93" mass="10193">MYTGVKDPGSGVGKSGGGGGSIREAGGAFGKMAAAREEEYFYKLEKQQIKAMRSELEHKLQSKKDANLPMSEEEELTLKHLKKLAEIDESRGF</sequence>
<feature type="region of interest" description="Disordered" evidence="7">
    <location>
        <begin position="1"/>
        <end position="25"/>
    </location>
</feature>
<evidence type="ECO:0000256" key="7">
    <source>
        <dbReference type="SAM" id="MobiDB-lite"/>
    </source>
</evidence>
<keyword evidence="9" id="KW-1185">Reference proteome</keyword>
<evidence type="ECO:0000256" key="3">
    <source>
        <dbReference type="ARBA" id="ARBA00022946"/>
    </source>
</evidence>
<evidence type="ECO:0000313" key="8">
    <source>
        <dbReference type="EMBL" id="VDN04012.1"/>
    </source>
</evidence>
<evidence type="ECO:0000256" key="6">
    <source>
        <dbReference type="RuleBase" id="RU368087"/>
    </source>
</evidence>
<reference evidence="8 9" key="2">
    <citation type="submission" date="2018-11" db="EMBL/GenBank/DDBJ databases">
        <authorList>
            <consortium name="Pathogen Informatics"/>
        </authorList>
    </citation>
    <scope>NUCLEOTIDE SEQUENCE [LARGE SCALE GENOMIC DNA]</scope>
</reference>
<comment type="subcellular location">
    <subcellularLocation>
        <location evidence="1 6">Mitochondrion</location>
    </subcellularLocation>
</comment>
<evidence type="ECO:0000313" key="9">
    <source>
        <dbReference type="Proteomes" id="UP000276776"/>
    </source>
</evidence>
<dbReference type="PANTHER" id="PTHR48417:SF1">
    <property type="entry name" value="ATP SYNTHASE F1 SUBUNIT EPSILON"/>
    <property type="match status" value="1"/>
</dbReference>
<accession>A0A0N5D1C9</accession>
<dbReference type="OMA" id="QVKAMRI"/>
<protein>
    <recommendedName>
        <fullName evidence="6">ATPase inhibitor, mitochondrial</fullName>
    </recommendedName>
</protein>
<comment type="similarity">
    <text evidence="2 6">Belongs to the ATPase inhibitor family.</text>
</comment>
<dbReference type="Pfam" id="PF04568">
    <property type="entry name" value="IATP"/>
    <property type="match status" value="1"/>
</dbReference>